<dbReference type="FunCoup" id="D2V6E0">
    <property type="interactions" value="527"/>
</dbReference>
<dbReference type="KEGG" id="ngr:NAEGRDRAFT_78770"/>
<evidence type="ECO:0000256" key="5">
    <source>
        <dbReference type="RuleBase" id="RU003829"/>
    </source>
</evidence>
<dbReference type="GeneID" id="8861745"/>
<evidence type="ECO:0000256" key="2">
    <source>
        <dbReference type="ARBA" id="ARBA00022499"/>
    </source>
</evidence>
<dbReference type="RefSeq" id="XP_002680175.1">
    <property type="nucleotide sequence ID" value="XM_002680129.1"/>
</dbReference>
<dbReference type="STRING" id="5762.D2V6E0"/>
<dbReference type="InterPro" id="IPR001373">
    <property type="entry name" value="Cullin_N"/>
</dbReference>
<dbReference type="PROSITE" id="PS50069">
    <property type="entry name" value="CULLIN_2"/>
    <property type="match status" value="1"/>
</dbReference>
<feature type="domain" description="Cullin family profile" evidence="6">
    <location>
        <begin position="391"/>
        <end position="620"/>
    </location>
</feature>
<dbReference type="GO" id="GO:0006511">
    <property type="term" value="P:ubiquitin-dependent protein catabolic process"/>
    <property type="evidence" value="ECO:0007669"/>
    <property type="project" value="InterPro"/>
</dbReference>
<dbReference type="AlphaFoldDB" id="D2V6E0"/>
<dbReference type="PROSITE" id="PS01256">
    <property type="entry name" value="CULLIN_1"/>
    <property type="match status" value="1"/>
</dbReference>
<evidence type="ECO:0000256" key="1">
    <source>
        <dbReference type="ARBA" id="ARBA00006019"/>
    </source>
</evidence>
<dbReference type="InterPro" id="IPR036390">
    <property type="entry name" value="WH_DNA-bd_sf"/>
</dbReference>
<dbReference type="Pfam" id="PF00888">
    <property type="entry name" value="Cullin"/>
    <property type="match status" value="1"/>
</dbReference>
<dbReference type="InterPro" id="IPR059120">
    <property type="entry name" value="Cullin-like_AB"/>
</dbReference>
<dbReference type="SUPFAM" id="SSF74788">
    <property type="entry name" value="Cullin repeat-like"/>
    <property type="match status" value="1"/>
</dbReference>
<dbReference type="Pfam" id="PF10557">
    <property type="entry name" value="Cullin_Nedd8"/>
    <property type="match status" value="1"/>
</dbReference>
<dbReference type="InterPro" id="IPR016157">
    <property type="entry name" value="Cullin_CS"/>
</dbReference>
<dbReference type="InterPro" id="IPR045093">
    <property type="entry name" value="Cullin"/>
</dbReference>
<dbReference type="EMBL" id="GG738854">
    <property type="protein sequence ID" value="EFC47431.1"/>
    <property type="molecule type" value="Genomic_DNA"/>
</dbReference>
<dbReference type="InterPro" id="IPR036317">
    <property type="entry name" value="Cullin_homology_sf"/>
</dbReference>
<comment type="similarity">
    <text evidence="1 4 5">Belongs to the cullin family.</text>
</comment>
<dbReference type="FunFam" id="1.20.1310.10:FF:000001">
    <property type="entry name" value="Cullin 3"/>
    <property type="match status" value="1"/>
</dbReference>
<dbReference type="Gene3D" id="1.20.1310.10">
    <property type="entry name" value="Cullin Repeats"/>
    <property type="match status" value="4"/>
</dbReference>
<reference evidence="7 8" key="1">
    <citation type="journal article" date="2010" name="Cell">
        <title>The genome of Naegleria gruberi illuminates early eukaryotic versatility.</title>
        <authorList>
            <person name="Fritz-Laylin L.K."/>
            <person name="Prochnik S.E."/>
            <person name="Ginger M.L."/>
            <person name="Dacks J.B."/>
            <person name="Carpenter M.L."/>
            <person name="Field M.C."/>
            <person name="Kuo A."/>
            <person name="Paredez A."/>
            <person name="Chapman J."/>
            <person name="Pham J."/>
            <person name="Shu S."/>
            <person name="Neupane R."/>
            <person name="Cipriano M."/>
            <person name="Mancuso J."/>
            <person name="Tu H."/>
            <person name="Salamov A."/>
            <person name="Lindquist E."/>
            <person name="Shapiro H."/>
            <person name="Lucas S."/>
            <person name="Grigoriev I.V."/>
            <person name="Cande W.Z."/>
            <person name="Fulton C."/>
            <person name="Rokhsar D.S."/>
            <person name="Dawson S.C."/>
        </authorList>
    </citation>
    <scope>NUCLEOTIDE SEQUENCE [LARGE SCALE GENOMIC DNA]</scope>
    <source>
        <strain evidence="7 8">NEG-M</strain>
    </source>
</reference>
<dbReference type="SUPFAM" id="SSF75632">
    <property type="entry name" value="Cullin homology domain"/>
    <property type="match status" value="1"/>
</dbReference>
<dbReference type="GO" id="GO:0031461">
    <property type="term" value="C:cullin-RING ubiquitin ligase complex"/>
    <property type="evidence" value="ECO:0007669"/>
    <property type="project" value="InterPro"/>
</dbReference>
<dbReference type="InterPro" id="IPR036388">
    <property type="entry name" value="WH-like_DNA-bd_sf"/>
</dbReference>
<gene>
    <name evidence="7" type="ORF">NAEGRDRAFT_78770</name>
</gene>
<dbReference type="InterPro" id="IPR016159">
    <property type="entry name" value="Cullin_repeat-like_dom_sf"/>
</dbReference>
<dbReference type="FunFam" id="1.20.1310.10:FF:000002">
    <property type="entry name" value="cullin-3 isoform X1"/>
    <property type="match status" value="1"/>
</dbReference>
<organism evidence="8">
    <name type="scientific">Naegleria gruberi</name>
    <name type="common">Amoeba</name>
    <dbReference type="NCBI Taxonomy" id="5762"/>
    <lineage>
        <taxon>Eukaryota</taxon>
        <taxon>Discoba</taxon>
        <taxon>Heterolobosea</taxon>
        <taxon>Tetramitia</taxon>
        <taxon>Eutetramitia</taxon>
        <taxon>Vahlkampfiidae</taxon>
        <taxon>Naegleria</taxon>
    </lineage>
</organism>
<dbReference type="SMART" id="SM00182">
    <property type="entry name" value="CULLIN"/>
    <property type="match status" value="1"/>
</dbReference>
<keyword evidence="2" id="KW-1017">Isopeptide bond</keyword>
<dbReference type="Gene3D" id="3.30.230.130">
    <property type="entry name" value="Cullin, Chain C, Domain 2"/>
    <property type="match status" value="1"/>
</dbReference>
<evidence type="ECO:0000256" key="3">
    <source>
        <dbReference type="ARBA" id="ARBA00022843"/>
    </source>
</evidence>
<sequence length="751" mass="87812">MSQGGKTPSLGGTNKLLIPSYIQRKGQMGKSDVDDKLEKIIHAIDQIYQENQSQLSFQVLYTSGYQIVLHKNGDSLYDAVKNKLSEYIQGVREKTMEFTDDGFLKELLKQWEKHRTSVSMVRDILMYMDRNYVKQFKKTPVYELGIKLFGTEVFHKSTLERIQRLIMDIILKDRCGEVVADRFLMKSLTQMMIEISKKDIYETHFEKKLLDETRQFYTKESNEYFESSTATDYLKKVTLRLKEERERVDRCMDPDTKPKIEAVLKNVMIDKYKHRIIEKEGSGCIAMLQTWKVDDLRLVFDVLSLVEGALDPCVDLVENFCRSEGYQIVKDKNKEENPVDFIADLIVLKEKYEGLLDRAFSVKKGKQSARDSKFQACVKKAFDDTINANERFPEFLSLYVDSKLKKGKTQVSESEFDVLFEQVITLFRHLREKDIFEKYYKTHLAKRLLNQRSQSDDAEKAFIGKLKQEFGYQFTAKLEGMFNDMRLSRETNESFKSYIDRFPNKKPAIDLSVQVLTTGYWPVTQSIAITVPETIDKSANIFKEFYIDSHNGRKLTWQYNMGSADIKANGYDKKYEINVSTFQMVVLLLFNEKETISYGDILQTTKIPMNELKKNLLALTVKTATHQKLLTSSTDKTLTKESVFTVNNEFESKLIKVKIAPIVLKETKEQQEETKQKIDEERKWLLDATIVRIMKARKTLEHRDLVIEVTKQLQQRFMPSPDMIKKRIESLIEREYLERSQESRSKYNYVA</sequence>
<dbReference type="eggNOG" id="KOG2166">
    <property type="taxonomic scope" value="Eukaryota"/>
</dbReference>
<name>D2V6E0_NAEGR</name>
<dbReference type="SUPFAM" id="SSF46785">
    <property type="entry name" value="Winged helix' DNA-binding domain"/>
    <property type="match status" value="1"/>
</dbReference>
<dbReference type="Gene3D" id="1.10.10.10">
    <property type="entry name" value="Winged helix-like DNA-binding domain superfamily/Winged helix DNA-binding domain"/>
    <property type="match status" value="1"/>
</dbReference>
<dbReference type="Pfam" id="PF26557">
    <property type="entry name" value="Cullin_AB"/>
    <property type="match status" value="1"/>
</dbReference>
<accession>D2V6E0</accession>
<dbReference type="OrthoDB" id="27073at2759"/>
<keyword evidence="8" id="KW-1185">Reference proteome</keyword>
<evidence type="ECO:0000313" key="8">
    <source>
        <dbReference type="Proteomes" id="UP000006671"/>
    </source>
</evidence>
<evidence type="ECO:0000259" key="6">
    <source>
        <dbReference type="PROSITE" id="PS50069"/>
    </source>
</evidence>
<dbReference type="InParanoid" id="D2V6E0"/>
<dbReference type="InterPro" id="IPR016158">
    <property type="entry name" value="Cullin_homology"/>
</dbReference>
<dbReference type="FunFam" id="1.10.10.10:FF:000014">
    <property type="entry name" value="Cullin 1"/>
    <property type="match status" value="1"/>
</dbReference>
<dbReference type="InterPro" id="IPR019559">
    <property type="entry name" value="Cullin_neddylation_domain"/>
</dbReference>
<dbReference type="VEuPathDB" id="AmoebaDB:NAEGRDRAFT_78770"/>
<proteinExistence type="inferred from homology"/>
<evidence type="ECO:0000313" key="7">
    <source>
        <dbReference type="EMBL" id="EFC47431.1"/>
    </source>
</evidence>
<dbReference type="Proteomes" id="UP000006671">
    <property type="component" value="Unassembled WGS sequence"/>
</dbReference>
<dbReference type="SMART" id="SM00884">
    <property type="entry name" value="Cullin_Nedd8"/>
    <property type="match status" value="1"/>
</dbReference>
<dbReference type="PANTHER" id="PTHR11932">
    <property type="entry name" value="CULLIN"/>
    <property type="match status" value="1"/>
</dbReference>
<evidence type="ECO:0000256" key="4">
    <source>
        <dbReference type="PROSITE-ProRule" id="PRU00330"/>
    </source>
</evidence>
<keyword evidence="3" id="KW-0832">Ubl conjugation</keyword>
<protein>
    <submittedName>
        <fullName evidence="7">Cullin</fullName>
    </submittedName>
</protein>
<dbReference type="GO" id="GO:0031625">
    <property type="term" value="F:ubiquitin protein ligase binding"/>
    <property type="evidence" value="ECO:0007669"/>
    <property type="project" value="InterPro"/>
</dbReference>